<proteinExistence type="predicted"/>
<dbReference type="EMBL" id="JBJDOT010000044">
    <property type="protein sequence ID" value="MFK3866340.1"/>
    <property type="molecule type" value="Genomic_DNA"/>
</dbReference>
<evidence type="ECO:0000313" key="2">
    <source>
        <dbReference type="EMBL" id="MFK3866340.1"/>
    </source>
</evidence>
<sequence length="163" mass="18966">MNNFIVFALALFSSFLTYANIAENNLTSYLTVEYHNSIKAYDTKLEKCQQTAIVITPDDVKHISDDWNVLSSVLSYHYAKTQDLCTHDELQRFTLLSAKLQALKDSDKTMLDKYNQLIMAIPLTFERTKADYFILPEDIREQFSSLEKLNKPFNLMKTIENFE</sequence>
<dbReference type="Proteomes" id="UP001620262">
    <property type="component" value="Unassembled WGS sequence"/>
</dbReference>
<accession>A0ABW8L2T0</accession>
<feature type="signal peptide" evidence="1">
    <location>
        <begin position="1"/>
        <end position="19"/>
    </location>
</feature>
<comment type="caution">
    <text evidence="2">The sequence shown here is derived from an EMBL/GenBank/DDBJ whole genome shotgun (WGS) entry which is preliminary data.</text>
</comment>
<organism evidence="2 3">
    <name type="scientific">Pseudoalteromonas rhizosphaerae</name>
    <dbReference type="NCBI Taxonomy" id="2518973"/>
    <lineage>
        <taxon>Bacteria</taxon>
        <taxon>Pseudomonadati</taxon>
        <taxon>Pseudomonadota</taxon>
        <taxon>Gammaproteobacteria</taxon>
        <taxon>Alteromonadales</taxon>
        <taxon>Pseudoalteromonadaceae</taxon>
        <taxon>Pseudoalteromonas</taxon>
    </lineage>
</organism>
<keyword evidence="1" id="KW-0732">Signal</keyword>
<evidence type="ECO:0000313" key="3">
    <source>
        <dbReference type="Proteomes" id="UP001620262"/>
    </source>
</evidence>
<feature type="chain" id="PRO_5046677623" evidence="1">
    <location>
        <begin position="20"/>
        <end position="163"/>
    </location>
</feature>
<dbReference type="RefSeq" id="WP_404676432.1">
    <property type="nucleotide sequence ID" value="NZ_JBJDOT010000044.1"/>
</dbReference>
<evidence type="ECO:0000256" key="1">
    <source>
        <dbReference type="SAM" id="SignalP"/>
    </source>
</evidence>
<reference evidence="2 3" key="1">
    <citation type="submission" date="2024-11" db="EMBL/GenBank/DDBJ databases">
        <title>The Natural Products Discovery Center: Release of the First 8490 Sequenced Strains for Exploring Actinobacteria Biosynthetic Diversity.</title>
        <authorList>
            <person name="Kalkreuter E."/>
            <person name="Kautsar S.A."/>
            <person name="Yang D."/>
            <person name="Bader C.D."/>
            <person name="Teijaro C.N."/>
            <person name="Fluegel L."/>
            <person name="Davis C.M."/>
            <person name="Simpson J.R."/>
            <person name="Lauterbach L."/>
            <person name="Steele A.D."/>
            <person name="Gui C."/>
            <person name="Meng S."/>
            <person name="Li G."/>
            <person name="Viehrig K."/>
            <person name="Ye F."/>
            <person name="Su P."/>
            <person name="Kiefer A.F."/>
            <person name="Nichols A."/>
            <person name="Cepeda A.J."/>
            <person name="Yan W."/>
            <person name="Fan B."/>
            <person name="Jiang Y."/>
            <person name="Adhikari A."/>
            <person name="Zheng C.-J."/>
            <person name="Schuster L."/>
            <person name="Cowan T.M."/>
            <person name="Smanski M.J."/>
            <person name="Chevrette M.G."/>
            <person name="De Carvalho L.P.S."/>
            <person name="Shen B."/>
        </authorList>
    </citation>
    <scope>NUCLEOTIDE SEQUENCE [LARGE SCALE GENOMIC DNA]</scope>
    <source>
        <strain evidence="2 3">NPDC078403</strain>
    </source>
</reference>
<gene>
    <name evidence="2" type="ORF">ACI2JU_21050</name>
</gene>
<keyword evidence="3" id="KW-1185">Reference proteome</keyword>
<name>A0ABW8L2T0_9GAMM</name>
<protein>
    <submittedName>
        <fullName evidence="2">Uncharacterized protein</fullName>
    </submittedName>
</protein>